<gene>
    <name evidence="2" type="ORF">SAMN05216323_10574</name>
</gene>
<organism evidence="2 3">
    <name type="scientific">Williamwhitmania taraxaci</name>
    <dbReference type="NCBI Taxonomy" id="1640674"/>
    <lineage>
        <taxon>Bacteria</taxon>
        <taxon>Pseudomonadati</taxon>
        <taxon>Bacteroidota</taxon>
        <taxon>Bacteroidia</taxon>
        <taxon>Bacteroidales</taxon>
        <taxon>Williamwhitmaniaceae</taxon>
        <taxon>Williamwhitmania</taxon>
    </lineage>
</organism>
<sequence length="109" mass="12148">MKKATYKFLPPQGNDENRLTVVLGGELTINTIAEFVENMKKPIGEYDNFHLKLTGVDTIDLAFLQVIHSFCFSARDMGKNVKLTASLNAETILLLKNSGVYNILVSEIN</sequence>
<dbReference type="InterPro" id="IPR036513">
    <property type="entry name" value="STAS_dom_sf"/>
</dbReference>
<accession>A0A1G6Q192</accession>
<protein>
    <recommendedName>
        <fullName evidence="1">STAS domain-containing protein</fullName>
    </recommendedName>
</protein>
<dbReference type="EMBL" id="FMYP01000057">
    <property type="protein sequence ID" value="SDC86123.1"/>
    <property type="molecule type" value="Genomic_DNA"/>
</dbReference>
<dbReference type="Gene3D" id="3.30.750.24">
    <property type="entry name" value="STAS domain"/>
    <property type="match status" value="1"/>
</dbReference>
<evidence type="ECO:0000313" key="2">
    <source>
        <dbReference type="EMBL" id="SDC86123.1"/>
    </source>
</evidence>
<dbReference type="AlphaFoldDB" id="A0A1G6Q192"/>
<proteinExistence type="predicted"/>
<dbReference type="InterPro" id="IPR002645">
    <property type="entry name" value="STAS_dom"/>
</dbReference>
<keyword evidence="3" id="KW-1185">Reference proteome</keyword>
<dbReference type="PROSITE" id="PS50801">
    <property type="entry name" value="STAS"/>
    <property type="match status" value="1"/>
</dbReference>
<reference evidence="2 3" key="1">
    <citation type="submission" date="2016-09" db="EMBL/GenBank/DDBJ databases">
        <authorList>
            <person name="Capua I."/>
            <person name="De Benedictis P."/>
            <person name="Joannis T."/>
            <person name="Lombin L.H."/>
            <person name="Cattoli G."/>
        </authorList>
    </citation>
    <scope>NUCLEOTIDE SEQUENCE [LARGE SCALE GENOMIC DNA]</scope>
    <source>
        <strain evidence="2 3">A7P-90m</strain>
    </source>
</reference>
<dbReference type="Proteomes" id="UP000199452">
    <property type="component" value="Unassembled WGS sequence"/>
</dbReference>
<dbReference type="RefSeq" id="WP_092439790.1">
    <property type="nucleotide sequence ID" value="NZ_FMYP01000057.1"/>
</dbReference>
<dbReference type="OrthoDB" id="1121891at2"/>
<evidence type="ECO:0000259" key="1">
    <source>
        <dbReference type="PROSITE" id="PS50801"/>
    </source>
</evidence>
<feature type="domain" description="STAS" evidence="1">
    <location>
        <begin position="16"/>
        <end position="109"/>
    </location>
</feature>
<name>A0A1G6Q192_9BACT</name>
<dbReference type="SUPFAM" id="SSF52091">
    <property type="entry name" value="SpoIIaa-like"/>
    <property type="match status" value="1"/>
</dbReference>
<dbReference type="STRING" id="1640674.SAMN05216323_10574"/>
<evidence type="ECO:0000313" key="3">
    <source>
        <dbReference type="Proteomes" id="UP000199452"/>
    </source>
</evidence>